<protein>
    <submittedName>
        <fullName evidence="1">Uncharacterized protein</fullName>
    </submittedName>
</protein>
<dbReference type="Proteomes" id="UP000052052">
    <property type="component" value="Unassembled WGS sequence"/>
</dbReference>
<gene>
    <name evidence="1" type="ORF">ABB29_02790</name>
</gene>
<sequence length="265" mass="29551">MVLPSGCMITHMATRNIYRGVTTLSNHASAVASMDKGNLKAAQQLLTGARFQHRYAEIAQQESWAHLRYRAARIVVSAHNNGQAVDLPALCLAYITLFESREGLPDDPERMLGYMHEAISLLQADPHLLDQSNPDSRSADLSETTLEYYALWQYLADGGVIDWTTAESKQQATLAGFGYEVWFQRFRQTLQGLGAEYLEPFASYGRDQFVHDAVEFSMFPVFVCVAQRKGWKLTPPAGYQFDNFRGGGPFDVAHCGQDQPALPPP</sequence>
<name>A0A0R0D048_9GAMM</name>
<dbReference type="AlphaFoldDB" id="A0A0R0D048"/>
<dbReference type="EMBL" id="LDJL01000002">
    <property type="protein sequence ID" value="KRG71751.1"/>
    <property type="molecule type" value="Genomic_DNA"/>
</dbReference>
<comment type="caution">
    <text evidence="1">The sequence shown here is derived from an EMBL/GenBank/DDBJ whole genome shotgun (WGS) entry which is preliminary data.</text>
</comment>
<dbReference type="PATRIC" id="fig|344882.3.peg.1766"/>
<proteinExistence type="predicted"/>
<organism evidence="1 2">
    <name type="scientific">Pseudoxanthomonas dokdonensis</name>
    <dbReference type="NCBI Taxonomy" id="344882"/>
    <lineage>
        <taxon>Bacteria</taxon>
        <taxon>Pseudomonadati</taxon>
        <taxon>Pseudomonadota</taxon>
        <taxon>Gammaproteobacteria</taxon>
        <taxon>Lysobacterales</taxon>
        <taxon>Lysobacteraceae</taxon>
        <taxon>Pseudoxanthomonas</taxon>
    </lineage>
</organism>
<keyword evidence="2" id="KW-1185">Reference proteome</keyword>
<accession>A0A0R0D048</accession>
<evidence type="ECO:0000313" key="1">
    <source>
        <dbReference type="EMBL" id="KRG71751.1"/>
    </source>
</evidence>
<reference evidence="1 2" key="1">
    <citation type="submission" date="2015-05" db="EMBL/GenBank/DDBJ databases">
        <title>Genome sequencing and analysis of members of genus Stenotrophomonas.</title>
        <authorList>
            <person name="Patil P.P."/>
            <person name="Midha S."/>
            <person name="Patil P.B."/>
        </authorList>
    </citation>
    <scope>NUCLEOTIDE SEQUENCE [LARGE SCALE GENOMIC DNA]</scope>
    <source>
        <strain evidence="1 2">DSM 21858</strain>
    </source>
</reference>
<evidence type="ECO:0000313" key="2">
    <source>
        <dbReference type="Proteomes" id="UP000052052"/>
    </source>
</evidence>